<evidence type="ECO:0000313" key="2">
    <source>
        <dbReference type="EMBL" id="CAI9171814.1"/>
    </source>
</evidence>
<evidence type="ECO:0000313" key="3">
    <source>
        <dbReference type="Proteomes" id="UP001176941"/>
    </source>
</evidence>
<proteinExistence type="predicted"/>
<gene>
    <name evidence="2" type="ORF">MRATA1EN1_LOCUS20776</name>
</gene>
<dbReference type="Proteomes" id="UP001176941">
    <property type="component" value="Chromosome 31"/>
</dbReference>
<sequence>MSTQAPTPALPERASARGSTPSTACQVLEPTIQPVQENGVLGRSDFWPRDGTRSESPTTLGNLRSGRARKAGSCVLRSKPLPPLWSPGEMSRCRPEGAGPTSQEE</sequence>
<reference evidence="2" key="1">
    <citation type="submission" date="2023-04" db="EMBL/GenBank/DDBJ databases">
        <authorList>
            <consortium name="ELIXIR-Norway"/>
        </authorList>
    </citation>
    <scope>NUCLEOTIDE SEQUENCE [LARGE SCALE GENOMIC DNA]</scope>
</reference>
<feature type="region of interest" description="Disordered" evidence="1">
    <location>
        <begin position="1"/>
        <end position="105"/>
    </location>
</feature>
<dbReference type="EMBL" id="OX459967">
    <property type="protein sequence ID" value="CAI9171814.1"/>
    <property type="molecule type" value="Genomic_DNA"/>
</dbReference>
<name>A0ABN8ZDE3_RANTA</name>
<protein>
    <submittedName>
        <fullName evidence="2">Uncharacterized protein</fullName>
    </submittedName>
</protein>
<keyword evidence="3" id="KW-1185">Reference proteome</keyword>
<organism evidence="2 3">
    <name type="scientific">Rangifer tarandus platyrhynchus</name>
    <name type="common">Svalbard reindeer</name>
    <dbReference type="NCBI Taxonomy" id="3082113"/>
    <lineage>
        <taxon>Eukaryota</taxon>
        <taxon>Metazoa</taxon>
        <taxon>Chordata</taxon>
        <taxon>Craniata</taxon>
        <taxon>Vertebrata</taxon>
        <taxon>Euteleostomi</taxon>
        <taxon>Mammalia</taxon>
        <taxon>Eutheria</taxon>
        <taxon>Laurasiatheria</taxon>
        <taxon>Artiodactyla</taxon>
        <taxon>Ruminantia</taxon>
        <taxon>Pecora</taxon>
        <taxon>Cervidae</taxon>
        <taxon>Odocoileinae</taxon>
        <taxon>Rangifer</taxon>
    </lineage>
</organism>
<evidence type="ECO:0000256" key="1">
    <source>
        <dbReference type="SAM" id="MobiDB-lite"/>
    </source>
</evidence>
<accession>A0ABN8ZDE3</accession>